<dbReference type="InterPro" id="IPR003593">
    <property type="entry name" value="AAA+_ATPase"/>
</dbReference>
<dbReference type="SUPFAM" id="SSF52540">
    <property type="entry name" value="P-loop containing nucleoside triphosphate hydrolases"/>
    <property type="match status" value="1"/>
</dbReference>
<dbReference type="PANTHER" id="PTHR24220:SF86">
    <property type="entry name" value="ABC TRANSPORTER ABCH.1"/>
    <property type="match status" value="1"/>
</dbReference>
<dbReference type="OrthoDB" id="422637at2759"/>
<proteinExistence type="predicted"/>
<keyword evidence="6" id="KW-1185">Reference proteome</keyword>
<dbReference type="InterPro" id="IPR017911">
    <property type="entry name" value="MacB-like_ATP-bd"/>
</dbReference>
<dbReference type="GO" id="GO:0016887">
    <property type="term" value="F:ATP hydrolysis activity"/>
    <property type="evidence" value="ECO:0007669"/>
    <property type="project" value="InterPro"/>
</dbReference>
<dbReference type="STRING" id="478820.A0A196S5Y8"/>
<dbReference type="PROSITE" id="PS50893">
    <property type="entry name" value="ABC_TRANSPORTER_2"/>
    <property type="match status" value="1"/>
</dbReference>
<dbReference type="CDD" id="cd03255">
    <property type="entry name" value="ABC_MJ0796_LolCDE_FtsE"/>
    <property type="match status" value="1"/>
</dbReference>
<evidence type="ECO:0000256" key="1">
    <source>
        <dbReference type="ARBA" id="ARBA00022448"/>
    </source>
</evidence>
<dbReference type="EMBL" id="LXWW01000543">
    <property type="protein sequence ID" value="OAO12483.1"/>
    <property type="molecule type" value="Genomic_DNA"/>
</dbReference>
<dbReference type="InterPro" id="IPR015854">
    <property type="entry name" value="ABC_transpr_LolD-like"/>
</dbReference>
<evidence type="ECO:0000259" key="4">
    <source>
        <dbReference type="PROSITE" id="PS50893"/>
    </source>
</evidence>
<dbReference type="PANTHER" id="PTHR24220">
    <property type="entry name" value="IMPORT ATP-BINDING PROTEIN"/>
    <property type="match status" value="1"/>
</dbReference>
<dbReference type="GO" id="GO:0098796">
    <property type="term" value="C:membrane protein complex"/>
    <property type="evidence" value="ECO:0007669"/>
    <property type="project" value="UniProtKB-ARBA"/>
</dbReference>
<dbReference type="Pfam" id="PF00005">
    <property type="entry name" value="ABC_tran"/>
    <property type="match status" value="1"/>
</dbReference>
<dbReference type="Gene3D" id="3.40.50.300">
    <property type="entry name" value="P-loop containing nucleotide triphosphate hydrolases"/>
    <property type="match status" value="1"/>
</dbReference>
<dbReference type="AlphaFoldDB" id="A0A196S5Y8"/>
<gene>
    <name evidence="5" type="ORF">AV274_5838</name>
</gene>
<comment type="caution">
    <text evidence="5">The sequence shown here is derived from an EMBL/GenBank/DDBJ whole genome shotgun (WGS) entry which is preliminary data.</text>
</comment>
<dbReference type="Proteomes" id="UP000078348">
    <property type="component" value="Unassembled WGS sequence"/>
</dbReference>
<organism evidence="5 6">
    <name type="scientific">Blastocystis sp. subtype 1 (strain ATCC 50177 / NandII)</name>
    <dbReference type="NCBI Taxonomy" id="478820"/>
    <lineage>
        <taxon>Eukaryota</taxon>
        <taxon>Sar</taxon>
        <taxon>Stramenopiles</taxon>
        <taxon>Bigyra</taxon>
        <taxon>Opalozoa</taxon>
        <taxon>Opalinata</taxon>
        <taxon>Blastocystidae</taxon>
        <taxon>Blastocystis</taxon>
    </lineage>
</organism>
<evidence type="ECO:0000313" key="5">
    <source>
        <dbReference type="EMBL" id="OAO12483.1"/>
    </source>
</evidence>
<keyword evidence="3" id="KW-0067">ATP-binding</keyword>
<name>A0A196S5Y8_BLAHN</name>
<dbReference type="SMART" id="SM00382">
    <property type="entry name" value="AAA"/>
    <property type="match status" value="1"/>
</dbReference>
<dbReference type="FunFam" id="3.40.50.300:FF:000032">
    <property type="entry name" value="Export ABC transporter ATP-binding protein"/>
    <property type="match status" value="1"/>
</dbReference>
<keyword evidence="1" id="KW-0813">Transport</keyword>
<evidence type="ECO:0000256" key="3">
    <source>
        <dbReference type="ARBA" id="ARBA00022840"/>
    </source>
</evidence>
<sequence>MELGAMATQEEENDDIVVIRNLKKSYTLQDGREVAVLRNITLDSSVECFPVKRGEFLVIRGPSGSGKTSLLNIIGTIDKPTSGSVLLFGNEVRYNGGDKELAALRLEHIGFVFQTFNLVSTLDSIENVMLPMQLANKRSKAEQHQHALQLLIDVGLQDRVHHLPSELSGGEQQRVTIARALANDPDILLLDEPTGDLDSRTTIEVMNILLELNRKGITMIMVTHNPDLECYANRILYIHNGLVERQVLNTCQCQYYPEEYQEKVNSKKLL</sequence>
<dbReference type="InterPro" id="IPR027417">
    <property type="entry name" value="P-loop_NTPase"/>
</dbReference>
<dbReference type="GO" id="GO:0005886">
    <property type="term" value="C:plasma membrane"/>
    <property type="evidence" value="ECO:0007669"/>
    <property type="project" value="TreeGrafter"/>
</dbReference>
<dbReference type="InterPro" id="IPR003439">
    <property type="entry name" value="ABC_transporter-like_ATP-bd"/>
</dbReference>
<feature type="domain" description="ABC transporter" evidence="4">
    <location>
        <begin position="17"/>
        <end position="265"/>
    </location>
</feature>
<dbReference type="InterPro" id="IPR017871">
    <property type="entry name" value="ABC_transporter-like_CS"/>
</dbReference>
<protein>
    <submittedName>
        <fullName evidence="5">ABC transporter family protein</fullName>
    </submittedName>
</protein>
<keyword evidence="2" id="KW-0547">Nucleotide-binding</keyword>
<evidence type="ECO:0000313" key="6">
    <source>
        <dbReference type="Proteomes" id="UP000078348"/>
    </source>
</evidence>
<accession>A0A196S5Y8</accession>
<dbReference type="GO" id="GO:0005524">
    <property type="term" value="F:ATP binding"/>
    <property type="evidence" value="ECO:0007669"/>
    <property type="project" value="UniProtKB-KW"/>
</dbReference>
<reference evidence="5 6" key="1">
    <citation type="submission" date="2016-05" db="EMBL/GenBank/DDBJ databases">
        <title>Nuclear genome of Blastocystis sp. subtype 1 NandII.</title>
        <authorList>
            <person name="Gentekaki E."/>
            <person name="Curtis B."/>
            <person name="Stairs C."/>
            <person name="Eme L."/>
            <person name="Herman E."/>
            <person name="Klimes V."/>
            <person name="Arias M.C."/>
            <person name="Elias M."/>
            <person name="Hilliou F."/>
            <person name="Klute M."/>
            <person name="Malik S.-B."/>
            <person name="Pightling A."/>
            <person name="Rachubinski R."/>
            <person name="Salas D."/>
            <person name="Schlacht A."/>
            <person name="Suga H."/>
            <person name="Archibald J."/>
            <person name="Ball S.G."/>
            <person name="Clark G."/>
            <person name="Dacks J."/>
            <person name="Van Der Giezen M."/>
            <person name="Tsaousis A."/>
            <person name="Roger A."/>
        </authorList>
    </citation>
    <scope>NUCLEOTIDE SEQUENCE [LARGE SCALE GENOMIC DNA]</scope>
    <source>
        <strain evidence="6">ATCC 50177 / NandII</strain>
    </source>
</reference>
<evidence type="ECO:0000256" key="2">
    <source>
        <dbReference type="ARBA" id="ARBA00022741"/>
    </source>
</evidence>
<dbReference type="GO" id="GO:0022857">
    <property type="term" value="F:transmembrane transporter activity"/>
    <property type="evidence" value="ECO:0007669"/>
    <property type="project" value="UniProtKB-ARBA"/>
</dbReference>
<dbReference type="PROSITE" id="PS00211">
    <property type="entry name" value="ABC_TRANSPORTER_1"/>
    <property type="match status" value="1"/>
</dbReference>